<name>A0A9W6NLI7_9ACTN</name>
<dbReference type="InterPro" id="IPR017871">
    <property type="entry name" value="ABC_transporter-like_CS"/>
</dbReference>
<comment type="similarity">
    <text evidence="1">Belongs to the ABC transporter superfamily.</text>
</comment>
<evidence type="ECO:0000256" key="2">
    <source>
        <dbReference type="ARBA" id="ARBA00022448"/>
    </source>
</evidence>
<dbReference type="GO" id="GO:0016887">
    <property type="term" value="F:ATP hydrolysis activity"/>
    <property type="evidence" value="ECO:0007669"/>
    <property type="project" value="InterPro"/>
</dbReference>
<dbReference type="InterPro" id="IPR003439">
    <property type="entry name" value="ABC_transporter-like_ATP-bd"/>
</dbReference>
<accession>A0A9W6NLI7</accession>
<evidence type="ECO:0000313" key="6">
    <source>
        <dbReference type="EMBL" id="GLL00897.1"/>
    </source>
</evidence>
<proteinExistence type="inferred from homology"/>
<dbReference type="GO" id="GO:0098796">
    <property type="term" value="C:membrane protein complex"/>
    <property type="evidence" value="ECO:0007669"/>
    <property type="project" value="UniProtKB-ARBA"/>
</dbReference>
<evidence type="ECO:0000256" key="3">
    <source>
        <dbReference type="ARBA" id="ARBA00022741"/>
    </source>
</evidence>
<organism evidence="6 7">
    <name type="scientific">Dactylosporangium matsuzakiense</name>
    <dbReference type="NCBI Taxonomy" id="53360"/>
    <lineage>
        <taxon>Bacteria</taxon>
        <taxon>Bacillati</taxon>
        <taxon>Actinomycetota</taxon>
        <taxon>Actinomycetes</taxon>
        <taxon>Micromonosporales</taxon>
        <taxon>Micromonosporaceae</taxon>
        <taxon>Dactylosporangium</taxon>
    </lineage>
</organism>
<dbReference type="GO" id="GO:0005886">
    <property type="term" value="C:plasma membrane"/>
    <property type="evidence" value="ECO:0007669"/>
    <property type="project" value="TreeGrafter"/>
</dbReference>
<dbReference type="SUPFAM" id="SSF52540">
    <property type="entry name" value="P-loop containing nucleoside triphosphate hydrolases"/>
    <property type="match status" value="1"/>
</dbReference>
<evidence type="ECO:0000313" key="7">
    <source>
        <dbReference type="Proteomes" id="UP001143480"/>
    </source>
</evidence>
<keyword evidence="2" id="KW-0813">Transport</keyword>
<reference evidence="6" key="1">
    <citation type="journal article" date="2014" name="Int. J. Syst. Evol. Microbiol.">
        <title>Complete genome sequence of Corynebacterium casei LMG S-19264T (=DSM 44701T), isolated from a smear-ripened cheese.</title>
        <authorList>
            <consortium name="US DOE Joint Genome Institute (JGI-PGF)"/>
            <person name="Walter F."/>
            <person name="Albersmeier A."/>
            <person name="Kalinowski J."/>
            <person name="Ruckert C."/>
        </authorList>
    </citation>
    <scope>NUCLEOTIDE SEQUENCE</scope>
    <source>
        <strain evidence="6">VKM Ac-1321</strain>
    </source>
</reference>
<dbReference type="PROSITE" id="PS50893">
    <property type="entry name" value="ABC_TRANSPORTER_2"/>
    <property type="match status" value="1"/>
</dbReference>
<evidence type="ECO:0000256" key="4">
    <source>
        <dbReference type="ARBA" id="ARBA00022840"/>
    </source>
</evidence>
<dbReference type="PANTHER" id="PTHR24220">
    <property type="entry name" value="IMPORT ATP-BINDING PROTEIN"/>
    <property type="match status" value="1"/>
</dbReference>
<evidence type="ECO:0000256" key="1">
    <source>
        <dbReference type="ARBA" id="ARBA00005417"/>
    </source>
</evidence>
<sequence length="238" mass="25344">MPRFAPTFSGMTEPEVLIEFDDVTKQYEGGVAALAGLSVRVRRGEALAVLGPSGSGKSTLLNMVAGLDRPTGGTVTVDGVRVDRLSESASAQYRRRRIGMVFQFFNLLDDLSVLDNVLLPAQLSGTGRAAARKRADELLDRLGVARHAKAFPGRLSGGERQRVAVARALMNRPPLLLADEPTGALDTASGQDVRRLLTELNRDGQTLLVVTHDLALAESCATRTISLVDGRLAQGVAA</sequence>
<dbReference type="GO" id="GO:0005524">
    <property type="term" value="F:ATP binding"/>
    <property type="evidence" value="ECO:0007669"/>
    <property type="project" value="UniProtKB-KW"/>
</dbReference>
<protein>
    <submittedName>
        <fullName evidence="6">ABC transporter ATP-binding protein</fullName>
    </submittedName>
</protein>
<dbReference type="PROSITE" id="PS00211">
    <property type="entry name" value="ABC_TRANSPORTER_1"/>
    <property type="match status" value="1"/>
</dbReference>
<dbReference type="InterPro" id="IPR015854">
    <property type="entry name" value="ABC_transpr_LolD-like"/>
</dbReference>
<dbReference type="AlphaFoldDB" id="A0A9W6NLI7"/>
<dbReference type="InterPro" id="IPR027417">
    <property type="entry name" value="P-loop_NTPase"/>
</dbReference>
<dbReference type="CDD" id="cd03255">
    <property type="entry name" value="ABC_MJ0796_LolCDE_FtsE"/>
    <property type="match status" value="1"/>
</dbReference>
<dbReference type="EMBL" id="BSFP01000011">
    <property type="protein sequence ID" value="GLL00897.1"/>
    <property type="molecule type" value="Genomic_DNA"/>
</dbReference>
<dbReference type="PANTHER" id="PTHR24220:SF689">
    <property type="entry name" value="LIPOPROTEIN-RELEASING SYSTEM ATP-BINDING PROTEIN LOLD"/>
    <property type="match status" value="1"/>
</dbReference>
<feature type="domain" description="ABC transporter" evidence="5">
    <location>
        <begin position="18"/>
        <end position="238"/>
    </location>
</feature>
<dbReference type="Gene3D" id="3.40.50.300">
    <property type="entry name" value="P-loop containing nucleotide triphosphate hydrolases"/>
    <property type="match status" value="1"/>
</dbReference>
<dbReference type="Proteomes" id="UP001143480">
    <property type="component" value="Unassembled WGS sequence"/>
</dbReference>
<dbReference type="InterPro" id="IPR017911">
    <property type="entry name" value="MacB-like_ATP-bd"/>
</dbReference>
<dbReference type="Pfam" id="PF00005">
    <property type="entry name" value="ABC_tran"/>
    <property type="match status" value="1"/>
</dbReference>
<dbReference type="GO" id="GO:0022857">
    <property type="term" value="F:transmembrane transporter activity"/>
    <property type="evidence" value="ECO:0007669"/>
    <property type="project" value="TreeGrafter"/>
</dbReference>
<comment type="caution">
    <text evidence="6">The sequence shown here is derived from an EMBL/GenBank/DDBJ whole genome shotgun (WGS) entry which is preliminary data.</text>
</comment>
<evidence type="ECO:0000259" key="5">
    <source>
        <dbReference type="PROSITE" id="PS50893"/>
    </source>
</evidence>
<reference evidence="6" key="2">
    <citation type="submission" date="2023-01" db="EMBL/GenBank/DDBJ databases">
        <authorList>
            <person name="Sun Q."/>
            <person name="Evtushenko L."/>
        </authorList>
    </citation>
    <scope>NUCLEOTIDE SEQUENCE</scope>
    <source>
        <strain evidence="6">VKM Ac-1321</strain>
    </source>
</reference>
<dbReference type="SMART" id="SM00382">
    <property type="entry name" value="AAA"/>
    <property type="match status" value="1"/>
</dbReference>
<keyword evidence="4 6" id="KW-0067">ATP-binding</keyword>
<keyword evidence="3" id="KW-0547">Nucleotide-binding</keyword>
<keyword evidence="7" id="KW-1185">Reference proteome</keyword>
<dbReference type="InterPro" id="IPR003593">
    <property type="entry name" value="AAA+_ATPase"/>
</dbReference>
<dbReference type="FunFam" id="3.40.50.300:FF:000032">
    <property type="entry name" value="Export ABC transporter ATP-binding protein"/>
    <property type="match status" value="1"/>
</dbReference>
<gene>
    <name evidence="6" type="ORF">GCM10017581_026380</name>
</gene>